<dbReference type="InterPro" id="IPR011990">
    <property type="entry name" value="TPR-like_helical_dom_sf"/>
</dbReference>
<dbReference type="SUPFAM" id="SSF48452">
    <property type="entry name" value="TPR-like"/>
    <property type="match status" value="2"/>
</dbReference>
<dbReference type="InterPro" id="IPR036869">
    <property type="entry name" value="J_dom_sf"/>
</dbReference>
<feature type="region of interest" description="Disordered" evidence="3">
    <location>
        <begin position="1"/>
        <end position="72"/>
    </location>
</feature>
<name>K5WKS9_PHACS</name>
<feature type="repeat" description="TPR" evidence="1">
    <location>
        <begin position="68"/>
        <end position="101"/>
    </location>
</feature>
<keyword evidence="6" id="KW-1185">Reference proteome</keyword>
<evidence type="ECO:0000259" key="4">
    <source>
        <dbReference type="PROSITE" id="PS50076"/>
    </source>
</evidence>
<sequence length="572" mass="62962">MANSKKKQQQKKKAQAKATTNVADSVEQHEEESQVGGQEPQSPAVPESESIPPPPEPEAESEDKTKQAEKMKEQGNTAFKAAKFQDAIEQYTRAIELNPSEPTYLTNRAAAYMAIKKFKPALADCRQAANLQADAPSAKTLTRLARCQLSTGSTAPALSALRSVLELEPKNAAALQLQRKVLELEAHLRNFDGAKARQDWGMARLALEKCMQTMDAEGGDIPIQWRLWRVELEIARGSWENASMSANDAYRLDPNSPDVLTLRGLIMFLTSKTAQALQHAQSALRLDPGHEPAMRLRKRVRDVDRLKDEGNSAFKAGRLDDAVARYTEALERIGEEESEGKGGHIRAMLLSNRATTLLKLERWDDALIDTEASITLNSQAFKVYRTRARIQLHLEKYEAAIQDFRTAIEQAESDGCDADAKALKTELKKAEVDLKRSKTKDYYKILGVSRECSEIEIKKAYRRESLKHHPDKGGDEEKFKLIVEAHSVLSNPQSRQRYDLGEDDEPGMGMGGGMGGMDFADLFAHFHTQSSFSGGNFGGRGFGGGGFGGGGGGGGYGGNRSGFYSQTGDFPF</sequence>
<dbReference type="SMART" id="SM00271">
    <property type="entry name" value="DnaJ"/>
    <property type="match status" value="1"/>
</dbReference>
<dbReference type="SMART" id="SM00028">
    <property type="entry name" value="TPR"/>
    <property type="match status" value="7"/>
</dbReference>
<dbReference type="InterPro" id="IPR052758">
    <property type="entry name" value="SRC_co-chaperone"/>
</dbReference>
<evidence type="ECO:0000256" key="3">
    <source>
        <dbReference type="SAM" id="MobiDB-lite"/>
    </source>
</evidence>
<keyword evidence="2" id="KW-0175">Coiled coil</keyword>
<dbReference type="Gene3D" id="1.25.40.10">
    <property type="entry name" value="Tetratricopeptide repeat domain"/>
    <property type="match status" value="1"/>
</dbReference>
<dbReference type="KEGG" id="pco:PHACADRAFT_250871"/>
<dbReference type="Pfam" id="PF13432">
    <property type="entry name" value="TPR_16"/>
    <property type="match status" value="2"/>
</dbReference>
<dbReference type="GeneID" id="18915048"/>
<dbReference type="Proteomes" id="UP000008370">
    <property type="component" value="Unassembled WGS sequence"/>
</dbReference>
<dbReference type="PANTHER" id="PTHR44200:SF1">
    <property type="entry name" value="DNAJ HOMOLOG SUBFAMILY C MEMBER 7"/>
    <property type="match status" value="1"/>
</dbReference>
<reference evidence="5 6" key="1">
    <citation type="journal article" date="2012" name="BMC Genomics">
        <title>Comparative genomics of the white-rot fungi, Phanerochaete carnosa and P. chrysosporium, to elucidate the genetic basis of the distinct wood types they colonize.</title>
        <authorList>
            <person name="Suzuki H."/>
            <person name="MacDonald J."/>
            <person name="Syed K."/>
            <person name="Salamov A."/>
            <person name="Hori C."/>
            <person name="Aerts A."/>
            <person name="Henrissat B."/>
            <person name="Wiebenga A."/>
            <person name="vanKuyk P.A."/>
            <person name="Barry K."/>
            <person name="Lindquist E."/>
            <person name="LaButti K."/>
            <person name="Lapidus A."/>
            <person name="Lucas S."/>
            <person name="Coutinho P."/>
            <person name="Gong Y."/>
            <person name="Samejima M."/>
            <person name="Mahadevan R."/>
            <person name="Abou-Zaid M."/>
            <person name="de Vries R.P."/>
            <person name="Igarashi K."/>
            <person name="Yadav J.S."/>
            <person name="Grigoriev I.V."/>
            <person name="Master E.R."/>
        </authorList>
    </citation>
    <scope>NUCLEOTIDE SEQUENCE [LARGE SCALE GENOMIC DNA]</scope>
    <source>
        <strain evidence="5 6">HHB-10118-sp</strain>
    </source>
</reference>
<feature type="repeat" description="TPR" evidence="1">
    <location>
        <begin position="257"/>
        <end position="290"/>
    </location>
</feature>
<dbReference type="InterPro" id="IPR018253">
    <property type="entry name" value="DnaJ_domain_CS"/>
</dbReference>
<dbReference type="PROSITE" id="PS50005">
    <property type="entry name" value="TPR"/>
    <property type="match status" value="4"/>
</dbReference>
<dbReference type="AlphaFoldDB" id="K5WKS9"/>
<gene>
    <name evidence="5" type="ORF">PHACADRAFT_250871</name>
</gene>
<dbReference type="PANTHER" id="PTHR44200">
    <property type="entry name" value="DNAJ HOMOLOG SUBFAMILY C MEMBER 7"/>
    <property type="match status" value="1"/>
</dbReference>
<dbReference type="FunCoup" id="K5WKS9">
    <property type="interactions" value="644"/>
</dbReference>
<evidence type="ECO:0000256" key="1">
    <source>
        <dbReference type="PROSITE-ProRule" id="PRU00339"/>
    </source>
</evidence>
<proteinExistence type="predicted"/>
<feature type="compositionally biased region" description="Basic residues" evidence="3">
    <location>
        <begin position="1"/>
        <end position="15"/>
    </location>
</feature>
<dbReference type="PRINTS" id="PR00625">
    <property type="entry name" value="JDOMAIN"/>
</dbReference>
<organism evidence="5 6">
    <name type="scientific">Phanerochaete carnosa (strain HHB-10118-sp)</name>
    <name type="common">White-rot fungus</name>
    <name type="synonym">Peniophora carnosa</name>
    <dbReference type="NCBI Taxonomy" id="650164"/>
    <lineage>
        <taxon>Eukaryota</taxon>
        <taxon>Fungi</taxon>
        <taxon>Dikarya</taxon>
        <taxon>Basidiomycota</taxon>
        <taxon>Agaricomycotina</taxon>
        <taxon>Agaricomycetes</taxon>
        <taxon>Polyporales</taxon>
        <taxon>Phanerochaetaceae</taxon>
        <taxon>Phanerochaete</taxon>
    </lineage>
</organism>
<dbReference type="EMBL" id="JH930469">
    <property type="protein sequence ID" value="EKM60020.1"/>
    <property type="molecule type" value="Genomic_DNA"/>
</dbReference>
<accession>K5WKS9</accession>
<feature type="repeat" description="TPR" evidence="1">
    <location>
        <begin position="381"/>
        <end position="414"/>
    </location>
</feature>
<feature type="domain" description="J" evidence="4">
    <location>
        <begin position="441"/>
        <end position="502"/>
    </location>
</feature>
<dbReference type="OrthoDB" id="10250354at2759"/>
<dbReference type="InParanoid" id="K5WKS9"/>
<keyword evidence="1" id="KW-0802">TPR repeat</keyword>
<dbReference type="Gene3D" id="1.10.287.110">
    <property type="entry name" value="DnaJ domain"/>
    <property type="match status" value="1"/>
</dbReference>
<dbReference type="HOGENOM" id="CLU_015935_3_0_1"/>
<evidence type="ECO:0000313" key="6">
    <source>
        <dbReference type="Proteomes" id="UP000008370"/>
    </source>
</evidence>
<dbReference type="RefSeq" id="XP_007392568.1">
    <property type="nucleotide sequence ID" value="XM_007392506.1"/>
</dbReference>
<dbReference type="SUPFAM" id="SSF46565">
    <property type="entry name" value="Chaperone J-domain"/>
    <property type="match status" value="1"/>
</dbReference>
<dbReference type="STRING" id="650164.K5WKS9"/>
<protein>
    <recommendedName>
        <fullName evidence="4">J domain-containing protein</fullName>
    </recommendedName>
</protein>
<evidence type="ECO:0000256" key="2">
    <source>
        <dbReference type="SAM" id="Coils"/>
    </source>
</evidence>
<feature type="repeat" description="TPR" evidence="1">
    <location>
        <begin position="138"/>
        <end position="171"/>
    </location>
</feature>
<feature type="coiled-coil region" evidence="2">
    <location>
        <begin position="394"/>
        <end position="440"/>
    </location>
</feature>
<dbReference type="PROSITE" id="PS50076">
    <property type="entry name" value="DNAJ_2"/>
    <property type="match status" value="1"/>
</dbReference>
<dbReference type="CDD" id="cd06257">
    <property type="entry name" value="DnaJ"/>
    <property type="match status" value="1"/>
</dbReference>
<dbReference type="PROSITE" id="PS00636">
    <property type="entry name" value="DNAJ_1"/>
    <property type="match status" value="1"/>
</dbReference>
<evidence type="ECO:0000313" key="5">
    <source>
        <dbReference type="EMBL" id="EKM60020.1"/>
    </source>
</evidence>
<dbReference type="InterPro" id="IPR001623">
    <property type="entry name" value="DnaJ_domain"/>
</dbReference>
<dbReference type="Pfam" id="PF00226">
    <property type="entry name" value="DnaJ"/>
    <property type="match status" value="1"/>
</dbReference>
<feature type="compositionally biased region" description="Basic and acidic residues" evidence="3">
    <location>
        <begin position="62"/>
        <end position="72"/>
    </location>
</feature>
<dbReference type="InterPro" id="IPR019734">
    <property type="entry name" value="TPR_rpt"/>
</dbReference>